<proteinExistence type="predicted"/>
<keyword evidence="3" id="KW-1185">Reference proteome</keyword>
<reference evidence="2 4" key="2">
    <citation type="submission" date="2019-02" db="EMBL/GenBank/DDBJ databases">
        <title>Draft genome sequence of Escherichia albertii strain Mex-12/320a, isolated from an infant with diarrhea, harboring virulence genes associated with diarrheagenic strains of enteropathogenic E. coli.</title>
        <authorList>
            <person name="Maldonado-Puga S."/>
            <person name="Meza-Segura M."/>
            <person name="Zaidi M.B."/>
            <person name="Estrada-Garcia T."/>
        </authorList>
    </citation>
    <scope>NUCLEOTIDE SEQUENCE [LARGE SCALE GENOMIC DNA]</scope>
    <source>
        <strain evidence="2 4">Mex-12/320a</strain>
    </source>
</reference>
<organism evidence="2 4">
    <name type="scientific">Escherichia albertii</name>
    <dbReference type="NCBI Taxonomy" id="208962"/>
    <lineage>
        <taxon>Bacteria</taxon>
        <taxon>Pseudomonadati</taxon>
        <taxon>Pseudomonadota</taxon>
        <taxon>Gammaproteobacteria</taxon>
        <taxon>Enterobacterales</taxon>
        <taxon>Enterobacteriaceae</taxon>
        <taxon>Escherichia</taxon>
    </lineage>
</organism>
<dbReference type="EMBL" id="PYQT01000064">
    <property type="protein sequence ID" value="PSY36339.1"/>
    <property type="molecule type" value="Genomic_DNA"/>
</dbReference>
<evidence type="ECO:0000313" key="1">
    <source>
        <dbReference type="EMBL" id="PSY36339.1"/>
    </source>
</evidence>
<sequence length="77" mass="9167">MVHFTAGRKKIQARNLFFLLQFFHEYKSVNYLFCECNNSLFLPLFLHIAKFLRKSTKNFCISPLMTWVTTPFSSQPQ</sequence>
<dbReference type="AlphaFoldDB" id="A0A2T3RJD3"/>
<reference evidence="1 3" key="1">
    <citation type="submission" date="2018-03" db="EMBL/GenBank/DDBJ databases">
        <title>Whole Genome Sequencing of Escherichia coli isolates from wildlife.</title>
        <authorList>
            <person name="Whitehouse C.A."/>
            <person name="Lacher D.W."/>
            <person name="Mammel M.K."/>
            <person name="Barnaba T."/>
            <person name="Lorch J.M."/>
        </authorList>
    </citation>
    <scope>NUCLEOTIDE SEQUENCE [LARGE SCALE GENOMIC DNA]</scope>
    <source>
        <strain evidence="1 3">20507-2</strain>
    </source>
</reference>
<comment type="caution">
    <text evidence="2">The sequence shown here is derived from an EMBL/GenBank/DDBJ whole genome shotgun (WGS) entry which is preliminary data.</text>
</comment>
<evidence type="ECO:0000313" key="2">
    <source>
        <dbReference type="EMBL" id="TBR55948.1"/>
    </source>
</evidence>
<dbReference type="EMBL" id="SIZV01000002">
    <property type="protein sequence ID" value="TBR55948.1"/>
    <property type="molecule type" value="Genomic_DNA"/>
</dbReference>
<gene>
    <name evidence="1" type="ORF">C7B09_24925</name>
    <name evidence="2" type="ORF">EYS06_02660</name>
</gene>
<name>A0A2T3RJD3_ESCAL</name>
<dbReference type="Proteomes" id="UP000240382">
    <property type="component" value="Unassembled WGS sequence"/>
</dbReference>
<evidence type="ECO:0000313" key="4">
    <source>
        <dbReference type="Proteomes" id="UP000292187"/>
    </source>
</evidence>
<evidence type="ECO:0000313" key="3">
    <source>
        <dbReference type="Proteomes" id="UP000240382"/>
    </source>
</evidence>
<accession>A0A2T3RJD3</accession>
<protein>
    <submittedName>
        <fullName evidence="2">Uncharacterized protein</fullName>
    </submittedName>
</protein>
<dbReference type="Proteomes" id="UP000292187">
    <property type="component" value="Unassembled WGS sequence"/>
</dbReference>